<dbReference type="GO" id="GO:0005524">
    <property type="term" value="F:ATP binding"/>
    <property type="evidence" value="ECO:0007669"/>
    <property type="project" value="UniProtKB-UniRule"/>
</dbReference>
<keyword evidence="14" id="KW-1185">Reference proteome</keyword>
<keyword evidence="10 11" id="KW-0234">DNA repair</keyword>
<evidence type="ECO:0000313" key="14">
    <source>
        <dbReference type="Proteomes" id="UP000000378"/>
    </source>
</evidence>
<feature type="binding site" evidence="11">
    <location>
        <position position="80"/>
    </location>
    <ligand>
        <name>ATP</name>
        <dbReference type="ChEBI" id="CHEBI:30616"/>
    </ligand>
</feature>
<protein>
    <recommendedName>
        <fullName evidence="11">DNA integrity scanning protein DisA</fullName>
    </recommendedName>
    <alternativeName>
        <fullName evidence="11">Cyclic di-AMP synthase</fullName>
        <shortName evidence="11">c-di-AMP synthase</shortName>
    </alternativeName>
    <alternativeName>
        <fullName evidence="11">Diadenylate cyclase</fullName>
        <ecNumber evidence="11">2.7.7.85</ecNumber>
    </alternativeName>
</protein>
<dbReference type="InterPro" id="IPR023763">
    <property type="entry name" value="DNA_integrity_scanning_protein"/>
</dbReference>
<comment type="function">
    <text evidence="11">Participates in a DNA-damage check-point that is active prior to asymmetric division when DNA is damaged. DisA forms globular foci that rapidly scan along the chromosomes during sporulation, searching for lesions. When a lesion is present, DisA pauses at the lesion site. This triggers a cellular response that culminates in a temporary block in sporulation initiation.</text>
</comment>
<dbReference type="GO" id="GO:0006281">
    <property type="term" value="P:DNA repair"/>
    <property type="evidence" value="ECO:0007669"/>
    <property type="project" value="UniProtKB-UniRule"/>
</dbReference>
<comment type="cofactor">
    <cofactor evidence="2 11">
        <name>Mg(2+)</name>
        <dbReference type="ChEBI" id="CHEBI:18420"/>
    </cofactor>
</comment>
<dbReference type="Pfam" id="PF00633">
    <property type="entry name" value="HHH"/>
    <property type="match status" value="1"/>
</dbReference>
<evidence type="ECO:0000256" key="11">
    <source>
        <dbReference type="HAMAP-Rule" id="MF_01438"/>
    </source>
</evidence>
<comment type="similarity">
    <text evidence="11">Belongs to the DisA family.</text>
</comment>
<dbReference type="Gene3D" id="1.20.1260.110">
    <property type="entry name" value="DNA integrity scanning linker region"/>
    <property type="match status" value="1"/>
</dbReference>
<evidence type="ECO:0000256" key="3">
    <source>
        <dbReference type="ARBA" id="ARBA00022679"/>
    </source>
</evidence>
<dbReference type="PROSITE" id="PS51794">
    <property type="entry name" value="DAC"/>
    <property type="match status" value="1"/>
</dbReference>
<dbReference type="Proteomes" id="UP000000378">
    <property type="component" value="Chromosome"/>
</dbReference>
<dbReference type="GO" id="GO:0003677">
    <property type="term" value="F:DNA binding"/>
    <property type="evidence" value="ECO:0007669"/>
    <property type="project" value="UniProtKB-UniRule"/>
</dbReference>
<keyword evidence="3 11" id="KW-0808">Transferase</keyword>
<feature type="binding site" evidence="11">
    <location>
        <begin position="111"/>
        <end position="115"/>
    </location>
    <ligand>
        <name>ATP</name>
        <dbReference type="ChEBI" id="CHEBI:30616"/>
    </ligand>
</feature>
<reference evidence="13 14" key="2">
    <citation type="journal article" date="2010" name="Stand. Genomic Sci.">
        <title>Complete genome sequence of Syntrophothermus lipocalidus type strain (TGB-C1).</title>
        <authorList>
            <person name="Djao O.D."/>
            <person name="Zhang X."/>
            <person name="Lucas S."/>
            <person name="Lapidus A."/>
            <person name="Del Rio T.G."/>
            <person name="Nolan M."/>
            <person name="Tice H."/>
            <person name="Cheng J.F."/>
            <person name="Han C."/>
            <person name="Tapia R."/>
            <person name="Goodwin L."/>
            <person name="Pitluck S."/>
            <person name="Liolios K."/>
            <person name="Ivanova N."/>
            <person name="Mavromatis K."/>
            <person name="Mikhailova N."/>
            <person name="Ovchinnikova G."/>
            <person name="Pati A."/>
            <person name="Brambilla E."/>
            <person name="Chen A."/>
            <person name="Palaniappan K."/>
            <person name="Land M."/>
            <person name="Hauser L."/>
            <person name="Chang Y.J."/>
            <person name="Jeffries C.D."/>
            <person name="Rohde M."/>
            <person name="Sikorski J."/>
            <person name="Spring S."/>
            <person name="Goker M."/>
            <person name="Detter J.C."/>
            <person name="Woyke T."/>
            <person name="Bristow J."/>
            <person name="Eisen J.A."/>
            <person name="Markowitz V."/>
            <person name="Hugenholtz P."/>
            <person name="Kyrpides N.C."/>
            <person name="Klenk H.P."/>
        </authorList>
    </citation>
    <scope>NUCLEOTIDE SEQUENCE [LARGE SCALE GENOMIC DNA]</scope>
    <source>
        <strain evidence="14">DSM 12680 / TGB-C1</strain>
    </source>
</reference>
<comment type="catalytic activity">
    <reaction evidence="1 11">
        <text>2 ATP = 3',3'-c-di-AMP + 2 diphosphate</text>
        <dbReference type="Rhea" id="RHEA:35655"/>
        <dbReference type="ChEBI" id="CHEBI:30616"/>
        <dbReference type="ChEBI" id="CHEBI:33019"/>
        <dbReference type="ChEBI" id="CHEBI:71500"/>
        <dbReference type="EC" id="2.7.7.85"/>
    </reaction>
</comment>
<dbReference type="FunFam" id="3.40.1700.10:FF:000001">
    <property type="entry name" value="DNA integrity scanning protein DisA"/>
    <property type="match status" value="1"/>
</dbReference>
<dbReference type="InterPro" id="IPR010994">
    <property type="entry name" value="RuvA_2-like"/>
</dbReference>
<evidence type="ECO:0000256" key="1">
    <source>
        <dbReference type="ARBA" id="ARBA00000877"/>
    </source>
</evidence>
<dbReference type="InterPro" id="IPR038331">
    <property type="entry name" value="DisA_sf"/>
</dbReference>
<dbReference type="HAMAP" id="MF_01438">
    <property type="entry name" value="DisA"/>
    <property type="match status" value="1"/>
</dbReference>
<dbReference type="SUPFAM" id="SSF143597">
    <property type="entry name" value="YojJ-like"/>
    <property type="match status" value="1"/>
</dbReference>
<dbReference type="Pfam" id="PF10635">
    <property type="entry name" value="DisA-linker"/>
    <property type="match status" value="1"/>
</dbReference>
<dbReference type="RefSeq" id="WP_013176409.1">
    <property type="nucleotide sequence ID" value="NC_014220.1"/>
</dbReference>
<sequence>MGVWAVRPESVIGTGLQKALQMVAPGTALRVGLENVVKAKTGALIVVGDTPEIMNLVNGGFRLDCEYSPANLYELAKMDGAIIMNADATRILVANAQLVPDISITSIETGIRHRTAERVAKQTGELVIAISQRRGMITLYKGNFIYVLRDIGTILAKANQALQTLEKYRNVLEKDLIRLGGTEFEDMATVNDICRVLRRCIMVLKVGQEIENYIIELGVEGRLVKMQLDELLTSVEEEAISIVKDYSRGQDRGASEILGALLRSFEEDVSDYLAIAKALGFGSAASVLEQHVSPRGYRILQKLPRIPSQVIDNLVATFGSFSNIIRASIEELDDVEGIGEVRARSIRNGLKRMQEQLILEYMV</sequence>
<dbReference type="PANTHER" id="PTHR34185">
    <property type="entry name" value="DIADENYLATE CYCLASE"/>
    <property type="match status" value="1"/>
</dbReference>
<dbReference type="KEGG" id="slp:Slip_2266"/>
<accession>D7CJQ2</accession>
<dbReference type="EMBL" id="CP002048">
    <property type="protein sequence ID" value="ADI03007.1"/>
    <property type="molecule type" value="Genomic_DNA"/>
</dbReference>
<evidence type="ECO:0000256" key="2">
    <source>
        <dbReference type="ARBA" id="ARBA00001946"/>
    </source>
</evidence>
<comment type="function">
    <text evidence="11">Has also diadenylate cyclase activity, catalyzing the condensation of 2 ATP molecules into cyclic di-AMP (c-di-AMP). c-di-AMP acts as a signaling molecule that couples DNA integrity with progression of sporulation. The rise in c-di-AMP level generated by DisA while scanning the chromosome, operates as a positive signal that advances sporulation; upon encountering a lesion, the DisA focus arrests at the damaged site and halts c-di-AMP synthesis.</text>
</comment>
<dbReference type="Gene3D" id="1.10.150.20">
    <property type="entry name" value="5' to 3' exonuclease, C-terminal subdomain"/>
    <property type="match status" value="1"/>
</dbReference>
<dbReference type="InterPro" id="IPR000445">
    <property type="entry name" value="HhH_motif"/>
</dbReference>
<dbReference type="AlphaFoldDB" id="D7CJQ2"/>
<dbReference type="NCBIfam" id="NF010009">
    <property type="entry name" value="PRK13482.1"/>
    <property type="match status" value="1"/>
</dbReference>
<dbReference type="InterPro" id="IPR018906">
    <property type="entry name" value="DNA_integrity_scan_DisA_link"/>
</dbReference>
<dbReference type="GO" id="GO:0016787">
    <property type="term" value="F:hydrolase activity"/>
    <property type="evidence" value="ECO:0007669"/>
    <property type="project" value="UniProtKB-ARBA"/>
</dbReference>
<evidence type="ECO:0000256" key="8">
    <source>
        <dbReference type="ARBA" id="ARBA00022842"/>
    </source>
</evidence>
<keyword evidence="5 11" id="KW-0547">Nucleotide-binding</keyword>
<evidence type="ECO:0000256" key="4">
    <source>
        <dbReference type="ARBA" id="ARBA00022695"/>
    </source>
</evidence>
<keyword evidence="6 11" id="KW-0227">DNA damage</keyword>
<dbReference type="GO" id="GO:0140097">
    <property type="term" value="F:catalytic activity, acting on DNA"/>
    <property type="evidence" value="ECO:0007669"/>
    <property type="project" value="UniProtKB-ARBA"/>
</dbReference>
<reference evidence="14" key="1">
    <citation type="journal article" date="2010" name="Stand. Genomic Sci.">
        <title>Complete genome sequence of Syntrophothermus lipocalidus type strain (TGB-C1T).</title>
        <authorList>
            <consortium name="US DOE Joint Genome Institute (JGI-PGF)"/>
            <person name="Djao O."/>
            <person name="Zhang X."/>
            <person name="Lucas S."/>
            <person name="Lapidus A."/>
            <person name="Glavina Del Rio T."/>
            <person name="Nolan M."/>
            <person name="Tice H."/>
            <person name="Cheng J."/>
            <person name="Han C."/>
            <person name="Tapia R."/>
            <person name="Goodwin L."/>
            <person name="Pitluck S."/>
            <person name="Liolios K."/>
            <person name="Ivanova N."/>
            <person name="Mavromatis K."/>
            <person name="Mikhailova N."/>
            <person name="Ovchinnikova G."/>
            <person name="Pati A."/>
            <person name="Brambilla E."/>
            <person name="Chen A."/>
            <person name="Palaniappan K."/>
            <person name="Land M."/>
            <person name="Hauser L."/>
            <person name="Chang Y."/>
            <person name="Jeffries C."/>
            <person name="Rohde M."/>
            <person name="Sikorski J."/>
            <person name="Spring S."/>
            <person name="Goker M."/>
            <person name="Detter J."/>
            <person name="Woyke T."/>
            <person name="Bristow J."/>
            <person name="Eisen J."/>
            <person name="Markowitz V."/>
            <person name="Hugenholtz P."/>
            <person name="Kyrpides N."/>
            <person name="Klenk H."/>
        </authorList>
    </citation>
    <scope>NUCLEOTIDE SEQUENCE [LARGE SCALE GENOMIC DNA]</scope>
    <source>
        <strain evidence="14">DSM 12680 / TGB-C1</strain>
    </source>
</reference>
<dbReference type="SUPFAM" id="SSF47781">
    <property type="entry name" value="RuvA domain 2-like"/>
    <property type="match status" value="1"/>
</dbReference>
<evidence type="ECO:0000259" key="12">
    <source>
        <dbReference type="PROSITE" id="PS51794"/>
    </source>
</evidence>
<keyword evidence="7 11" id="KW-0067">ATP-binding</keyword>
<evidence type="ECO:0000256" key="5">
    <source>
        <dbReference type="ARBA" id="ARBA00022741"/>
    </source>
</evidence>
<dbReference type="Gene3D" id="3.40.1700.10">
    <property type="entry name" value="DNA integrity scanning protein, DisA, N-terminal domain"/>
    <property type="match status" value="1"/>
</dbReference>
<dbReference type="STRING" id="643648.Slip_2266"/>
<dbReference type="GO" id="GO:0106408">
    <property type="term" value="F:diadenylate cyclase activity"/>
    <property type="evidence" value="ECO:0007669"/>
    <property type="project" value="UniProtKB-EC"/>
</dbReference>
<feature type="binding site" evidence="11">
    <location>
        <position position="98"/>
    </location>
    <ligand>
        <name>ATP</name>
        <dbReference type="ChEBI" id="CHEBI:30616"/>
    </ligand>
</feature>
<evidence type="ECO:0000256" key="7">
    <source>
        <dbReference type="ARBA" id="ARBA00022840"/>
    </source>
</evidence>
<dbReference type="InterPro" id="IPR036888">
    <property type="entry name" value="DNA_integrity_DisA_N_sf"/>
</dbReference>
<dbReference type="Pfam" id="PF02457">
    <property type="entry name" value="DAC"/>
    <property type="match status" value="1"/>
</dbReference>
<gene>
    <name evidence="11" type="primary">disA</name>
    <name evidence="13" type="ordered locus">Slip_2266</name>
</gene>
<dbReference type="GO" id="GO:0004016">
    <property type="term" value="F:adenylate cyclase activity"/>
    <property type="evidence" value="ECO:0007669"/>
    <property type="project" value="TreeGrafter"/>
</dbReference>
<dbReference type="eggNOG" id="COG1623">
    <property type="taxonomic scope" value="Bacteria"/>
</dbReference>
<keyword evidence="9 11" id="KW-0238">DNA-binding</keyword>
<evidence type="ECO:0000256" key="9">
    <source>
        <dbReference type="ARBA" id="ARBA00023125"/>
    </source>
</evidence>
<evidence type="ECO:0000256" key="6">
    <source>
        <dbReference type="ARBA" id="ARBA00022763"/>
    </source>
</evidence>
<evidence type="ECO:0000313" key="13">
    <source>
        <dbReference type="EMBL" id="ADI03007.1"/>
    </source>
</evidence>
<comment type="subunit">
    <text evidence="11">Homooctamer.</text>
</comment>
<proteinExistence type="inferred from homology"/>
<keyword evidence="4 11" id="KW-0548">Nucleotidyltransferase</keyword>
<keyword evidence="8 11" id="KW-0460">Magnesium</keyword>
<organism evidence="13 14">
    <name type="scientific">Syntrophothermus lipocalidus (strain DSM 12680 / TGB-C1)</name>
    <dbReference type="NCBI Taxonomy" id="643648"/>
    <lineage>
        <taxon>Bacteria</taxon>
        <taxon>Bacillati</taxon>
        <taxon>Bacillota</taxon>
        <taxon>Clostridia</taxon>
        <taxon>Eubacteriales</taxon>
        <taxon>Syntrophomonadaceae</taxon>
        <taxon>Syntrophothermus</taxon>
    </lineage>
</organism>
<dbReference type="HOGENOM" id="CLU_787128_0_0_9"/>
<dbReference type="EC" id="2.7.7.85" evidence="11"/>
<dbReference type="InterPro" id="IPR050338">
    <property type="entry name" value="DisA"/>
</dbReference>
<name>D7CJQ2_SYNLT</name>
<dbReference type="PANTHER" id="PTHR34185:SF3">
    <property type="entry name" value="DNA INTEGRITY SCANNING PROTEIN DISA"/>
    <property type="match status" value="1"/>
</dbReference>
<dbReference type="InterPro" id="IPR003390">
    <property type="entry name" value="DNA_integrity_scan_DisA_N"/>
</dbReference>
<evidence type="ECO:0000256" key="10">
    <source>
        <dbReference type="ARBA" id="ARBA00023204"/>
    </source>
</evidence>
<feature type="domain" description="DAC" evidence="12">
    <location>
        <begin position="13"/>
        <end position="151"/>
    </location>
</feature>